<dbReference type="GO" id="GO:0004360">
    <property type="term" value="F:glutamine-fructose-6-phosphate transaminase (isomerizing) activity"/>
    <property type="evidence" value="ECO:0007669"/>
    <property type="project" value="UniProtKB-UniRule"/>
</dbReference>
<dbReference type="FunFam" id="3.40.50.10490:FF:000001">
    <property type="entry name" value="Glutamine--fructose-6-phosphate aminotransferase [isomerizing]"/>
    <property type="match status" value="1"/>
</dbReference>
<dbReference type="InterPro" id="IPR017932">
    <property type="entry name" value="GATase_2_dom"/>
</dbReference>
<dbReference type="InterPro" id="IPR029055">
    <property type="entry name" value="Ntn_hydrolases_N"/>
</dbReference>
<dbReference type="InterPro" id="IPR005855">
    <property type="entry name" value="GFAT"/>
</dbReference>
<keyword evidence="7 10" id="KW-0808">Transferase</keyword>
<evidence type="ECO:0000256" key="3">
    <source>
        <dbReference type="ARBA" id="ARBA00012916"/>
    </source>
</evidence>
<keyword evidence="5 10" id="KW-0963">Cytoplasm</keyword>
<dbReference type="GO" id="GO:0005829">
    <property type="term" value="C:cytosol"/>
    <property type="evidence" value="ECO:0007669"/>
    <property type="project" value="TreeGrafter"/>
</dbReference>
<dbReference type="GO" id="GO:0046349">
    <property type="term" value="P:amino sugar biosynthetic process"/>
    <property type="evidence" value="ECO:0007669"/>
    <property type="project" value="UniProtKB-ARBA"/>
</dbReference>
<evidence type="ECO:0000259" key="11">
    <source>
        <dbReference type="PROSITE" id="PS51278"/>
    </source>
</evidence>
<dbReference type="Gene3D" id="3.40.50.10490">
    <property type="entry name" value="Glucose-6-phosphate isomerase like protein, domain 1"/>
    <property type="match status" value="2"/>
</dbReference>
<comment type="catalytic activity">
    <reaction evidence="1 10">
        <text>D-fructose 6-phosphate + L-glutamine = D-glucosamine 6-phosphate + L-glutamate</text>
        <dbReference type="Rhea" id="RHEA:13237"/>
        <dbReference type="ChEBI" id="CHEBI:29985"/>
        <dbReference type="ChEBI" id="CHEBI:58359"/>
        <dbReference type="ChEBI" id="CHEBI:58725"/>
        <dbReference type="ChEBI" id="CHEBI:61527"/>
        <dbReference type="EC" id="2.6.1.16"/>
    </reaction>
</comment>
<dbReference type="NCBIfam" id="NF001484">
    <property type="entry name" value="PRK00331.1"/>
    <property type="match status" value="1"/>
</dbReference>
<dbReference type="AlphaFoldDB" id="A0A7Y8CJT8"/>
<evidence type="ECO:0000313" key="13">
    <source>
        <dbReference type="EMBL" id="NWC33708.1"/>
    </source>
</evidence>
<dbReference type="InterPro" id="IPR035466">
    <property type="entry name" value="GlmS/AgaS_SIS"/>
</dbReference>
<evidence type="ECO:0000256" key="8">
    <source>
        <dbReference type="ARBA" id="ARBA00022737"/>
    </source>
</evidence>
<dbReference type="GO" id="GO:0006047">
    <property type="term" value="P:UDP-N-acetylglucosamine metabolic process"/>
    <property type="evidence" value="ECO:0007669"/>
    <property type="project" value="TreeGrafter"/>
</dbReference>
<dbReference type="PANTHER" id="PTHR10937">
    <property type="entry name" value="GLUCOSAMINE--FRUCTOSE-6-PHOSPHATE AMINOTRANSFERASE, ISOMERIZING"/>
    <property type="match status" value="1"/>
</dbReference>
<evidence type="ECO:0000259" key="12">
    <source>
        <dbReference type="PROSITE" id="PS51464"/>
    </source>
</evidence>
<dbReference type="Gene3D" id="3.60.20.10">
    <property type="entry name" value="Glutamine Phosphoribosylpyrophosphate, subunit 1, domain 1"/>
    <property type="match status" value="1"/>
</dbReference>
<dbReference type="Pfam" id="PF01380">
    <property type="entry name" value="SIS"/>
    <property type="match status" value="2"/>
</dbReference>
<dbReference type="GO" id="GO:0006002">
    <property type="term" value="P:fructose 6-phosphate metabolic process"/>
    <property type="evidence" value="ECO:0007669"/>
    <property type="project" value="TreeGrafter"/>
</dbReference>
<evidence type="ECO:0000256" key="2">
    <source>
        <dbReference type="ARBA" id="ARBA00004496"/>
    </source>
</evidence>
<dbReference type="PROSITE" id="PS51464">
    <property type="entry name" value="SIS"/>
    <property type="match status" value="2"/>
</dbReference>
<dbReference type="HAMAP" id="MF_00164">
    <property type="entry name" value="GlmS"/>
    <property type="match status" value="1"/>
</dbReference>
<dbReference type="InterPro" id="IPR046348">
    <property type="entry name" value="SIS_dom_sf"/>
</dbReference>
<evidence type="ECO:0000256" key="7">
    <source>
        <dbReference type="ARBA" id="ARBA00022679"/>
    </source>
</evidence>
<dbReference type="PROSITE" id="PS51278">
    <property type="entry name" value="GATASE_TYPE_2"/>
    <property type="match status" value="1"/>
</dbReference>
<dbReference type="Proteomes" id="UP000520592">
    <property type="component" value="Unassembled WGS sequence"/>
</dbReference>
<dbReference type="GO" id="GO:0006487">
    <property type="term" value="P:protein N-linked glycosylation"/>
    <property type="evidence" value="ECO:0007669"/>
    <property type="project" value="TreeGrafter"/>
</dbReference>
<dbReference type="CDD" id="cd00714">
    <property type="entry name" value="GFAT"/>
    <property type="match status" value="1"/>
</dbReference>
<dbReference type="FunFam" id="3.60.20.10:FF:000006">
    <property type="entry name" value="Glutamine--fructose-6-phosphate aminotransferase [isomerizing]"/>
    <property type="match status" value="1"/>
</dbReference>
<gene>
    <name evidence="10 13" type="primary">glmS</name>
    <name evidence="13" type="ORF">HX876_15005</name>
</gene>
<feature type="domain" description="SIS" evidence="12">
    <location>
        <begin position="287"/>
        <end position="427"/>
    </location>
</feature>
<comment type="subunit">
    <text evidence="10">Homodimer.</text>
</comment>
<reference evidence="13 14" key="1">
    <citation type="submission" date="2020-04" db="EMBL/GenBank/DDBJ databases">
        <title>Molecular characterization of pseudomonads from Agaricus bisporus reveal novel blotch 2 pathogens in Western Europe.</title>
        <authorList>
            <person name="Taparia T."/>
            <person name="Krijger M."/>
            <person name="Haynes E."/>
            <person name="Elpinstone J.G."/>
            <person name="Noble R."/>
            <person name="Van Der Wolf J."/>
        </authorList>
    </citation>
    <scope>NUCLEOTIDE SEQUENCE [LARGE SCALE GENOMIC DNA]</scope>
    <source>
        <strain evidence="13 14">IPO3737</strain>
    </source>
</reference>
<keyword evidence="8" id="KW-0677">Repeat</keyword>
<evidence type="ECO:0000256" key="5">
    <source>
        <dbReference type="ARBA" id="ARBA00022490"/>
    </source>
</evidence>
<feature type="active site" description="For Fru-6P isomerization activity" evidence="10">
    <location>
        <position position="606"/>
    </location>
</feature>
<feature type="domain" description="Glutamine amidotransferase type-2" evidence="11">
    <location>
        <begin position="2"/>
        <end position="219"/>
    </location>
</feature>
<sequence>MCGIVGAVAERNITAILVEGLKRLEYRGYDSAGVAVFTHNGTLERTRRTGKVSELDQALAGQPLAGRLGIAHTRWATHGAPCERNAHPHFSGADLAVVHNGIIENHEVLREQLKGLGYVFTSDTDTEVIAHLLNHKLKDLGDLTKALKATVKELHGAYGLAVINAQQPDRLVAARSGSPLVIGLGLGENFLASDQLALRQVTDRFMYLEEGDIAEIRRDSVQIWDVDGQAVEREAVQYRDGAEAADKGAFRHFMLKEIHEQPSVVQRTLEGRLSQNQVLVQAFGPQAAELFAKVRNVQIVACGTSYHAGMVARYWLEGLAGIPCQVEVASEFRYRKVVVQPDTLFVSVSQSGETADTLAALRNAKELGFLGSLAICNVSISSLVRESDLTLLTQAGREIGVASTKAFTTQLVGLLLLTLALGQVRGTLAPGVEAELVEELRRLPTRLGETLAMDAKVEKIAELFADKHHTLFLGRGAQYPVAMEGSLKLKEISYIHAEAYPAGELKHGPLALVDNDMPIVTVAPNNELLEKLKSNLQEVRARGGELIVFADEKAGMSNGEGTHVITMPHIHDTLAPILYTIPLQLLSYYVAVLKGTDVDQPRNLAKSVTVE</sequence>
<dbReference type="InterPro" id="IPR047084">
    <property type="entry name" value="GFAT_N"/>
</dbReference>
<evidence type="ECO:0000256" key="10">
    <source>
        <dbReference type="HAMAP-Rule" id="MF_00164"/>
    </source>
</evidence>
<evidence type="ECO:0000256" key="4">
    <source>
        <dbReference type="ARBA" id="ARBA00016090"/>
    </source>
</evidence>
<evidence type="ECO:0000256" key="6">
    <source>
        <dbReference type="ARBA" id="ARBA00022576"/>
    </source>
</evidence>
<name>A0A7Y8CJT8_9PSED</name>
<organism evidence="13 14">
    <name type="scientific">Pseudomonas gingeri</name>
    <dbReference type="NCBI Taxonomy" id="117681"/>
    <lineage>
        <taxon>Bacteria</taxon>
        <taxon>Pseudomonadati</taxon>
        <taxon>Pseudomonadota</taxon>
        <taxon>Gammaproteobacteria</taxon>
        <taxon>Pseudomonadales</taxon>
        <taxon>Pseudomonadaceae</taxon>
        <taxon>Pseudomonas</taxon>
    </lineage>
</organism>
<dbReference type="NCBIfam" id="TIGR01135">
    <property type="entry name" value="glmS"/>
    <property type="match status" value="1"/>
</dbReference>
<comment type="caution">
    <text evidence="13">The sequence shown here is derived from an EMBL/GenBank/DDBJ whole genome shotgun (WGS) entry which is preliminary data.</text>
</comment>
<feature type="active site" description="Nucleophile; for GATase activity" evidence="10">
    <location>
        <position position="2"/>
    </location>
</feature>
<dbReference type="CDD" id="cd05008">
    <property type="entry name" value="SIS_GlmS_GlmD_1"/>
    <property type="match status" value="1"/>
</dbReference>
<dbReference type="CDD" id="cd05009">
    <property type="entry name" value="SIS_GlmS_GlmD_2"/>
    <property type="match status" value="1"/>
</dbReference>
<evidence type="ECO:0000256" key="9">
    <source>
        <dbReference type="ARBA" id="ARBA00022962"/>
    </source>
</evidence>
<feature type="domain" description="SIS" evidence="12">
    <location>
        <begin position="460"/>
        <end position="601"/>
    </location>
</feature>
<dbReference type="EC" id="2.6.1.16" evidence="3 10"/>
<comment type="subcellular location">
    <subcellularLocation>
        <location evidence="2 10">Cytoplasm</location>
    </subcellularLocation>
</comment>
<dbReference type="Pfam" id="PF13522">
    <property type="entry name" value="GATase_6"/>
    <property type="match status" value="1"/>
</dbReference>
<evidence type="ECO:0000256" key="1">
    <source>
        <dbReference type="ARBA" id="ARBA00001031"/>
    </source>
</evidence>
<dbReference type="RefSeq" id="WP_177061882.1">
    <property type="nucleotide sequence ID" value="NZ_JACAPB010000025.1"/>
</dbReference>
<dbReference type="FunFam" id="3.40.50.10490:FF:000002">
    <property type="entry name" value="Glutamine--fructose-6-phosphate aminotransferase [isomerizing]"/>
    <property type="match status" value="1"/>
</dbReference>
<evidence type="ECO:0000313" key="14">
    <source>
        <dbReference type="Proteomes" id="UP000520592"/>
    </source>
</evidence>
<comment type="function">
    <text evidence="10">Catalyzes the first step in hexosamine metabolism, converting fructose-6P into glucosamine-6P using glutamine as a nitrogen source.</text>
</comment>
<accession>A0A7Y8CJT8</accession>
<dbReference type="SUPFAM" id="SSF56235">
    <property type="entry name" value="N-terminal nucleophile aminohydrolases (Ntn hydrolases)"/>
    <property type="match status" value="1"/>
</dbReference>
<keyword evidence="9" id="KW-0315">Glutamine amidotransferase</keyword>
<proteinExistence type="inferred from homology"/>
<keyword evidence="6 10" id="KW-0032">Aminotransferase</keyword>
<dbReference type="EMBL" id="JACAQD010000016">
    <property type="protein sequence ID" value="NWC33708.1"/>
    <property type="molecule type" value="Genomic_DNA"/>
</dbReference>
<protein>
    <recommendedName>
        <fullName evidence="4 10">Glutamine--fructose-6-phosphate aminotransferase [isomerizing]</fullName>
        <ecNumber evidence="3 10">2.6.1.16</ecNumber>
    </recommendedName>
    <alternativeName>
        <fullName evidence="10">D-fructose-6-phosphate amidotransferase</fullName>
    </alternativeName>
    <alternativeName>
        <fullName evidence="10">GFAT</fullName>
    </alternativeName>
    <alternativeName>
        <fullName evidence="10">Glucosamine-6-phosphate synthase</fullName>
    </alternativeName>
    <alternativeName>
        <fullName evidence="10">Hexosephosphate aminotransferase</fullName>
    </alternativeName>
    <alternativeName>
        <fullName evidence="10">L-glutamine--D-fructose-6-phosphate amidotransferase</fullName>
    </alternativeName>
</protein>
<dbReference type="PANTHER" id="PTHR10937:SF0">
    <property type="entry name" value="GLUTAMINE--FRUCTOSE-6-PHOSPHATE TRANSAMINASE (ISOMERIZING)"/>
    <property type="match status" value="1"/>
</dbReference>
<dbReference type="GO" id="GO:0005975">
    <property type="term" value="P:carbohydrate metabolic process"/>
    <property type="evidence" value="ECO:0007669"/>
    <property type="project" value="UniProtKB-UniRule"/>
</dbReference>
<dbReference type="InterPro" id="IPR001347">
    <property type="entry name" value="SIS_dom"/>
</dbReference>
<dbReference type="GO" id="GO:0097367">
    <property type="term" value="F:carbohydrate derivative binding"/>
    <property type="evidence" value="ECO:0007669"/>
    <property type="project" value="InterPro"/>
</dbReference>
<feature type="initiator methionine" description="Removed" evidence="10">
    <location>
        <position position="1"/>
    </location>
</feature>
<dbReference type="SUPFAM" id="SSF53697">
    <property type="entry name" value="SIS domain"/>
    <property type="match status" value="1"/>
</dbReference>
<dbReference type="InterPro" id="IPR035490">
    <property type="entry name" value="GlmS/FrlB_SIS"/>
</dbReference>